<evidence type="ECO:0000256" key="1">
    <source>
        <dbReference type="ARBA" id="ARBA00004173"/>
    </source>
</evidence>
<dbReference type="PANTHER" id="PTHR23354:SF62">
    <property type="entry name" value="MUSTARD, ISOFORM V"/>
    <property type="match status" value="1"/>
</dbReference>
<evidence type="ECO:0000256" key="5">
    <source>
        <dbReference type="SAM" id="MobiDB-lite"/>
    </source>
</evidence>
<evidence type="ECO:0000256" key="4">
    <source>
        <dbReference type="ARBA" id="ARBA00040604"/>
    </source>
</evidence>
<name>A0A4P6XU56_9ASCO</name>
<dbReference type="SMART" id="SM00584">
    <property type="entry name" value="TLDc"/>
    <property type="match status" value="1"/>
</dbReference>
<dbReference type="Pfam" id="PF07534">
    <property type="entry name" value="TLD"/>
    <property type="match status" value="2"/>
</dbReference>
<dbReference type="Proteomes" id="UP000292447">
    <property type="component" value="Chromosome VII"/>
</dbReference>
<dbReference type="InterPro" id="IPR006571">
    <property type="entry name" value="TLDc_dom"/>
</dbReference>
<gene>
    <name evidence="7" type="primary">MPUL0G01430</name>
    <name evidence="7" type="ORF">METSCH_G01430</name>
</gene>
<dbReference type="PROSITE" id="PS51886">
    <property type="entry name" value="TLDC"/>
    <property type="match status" value="1"/>
</dbReference>
<dbReference type="GO" id="GO:0006979">
    <property type="term" value="P:response to oxidative stress"/>
    <property type="evidence" value="ECO:0007669"/>
    <property type="project" value="TreeGrafter"/>
</dbReference>
<keyword evidence="3" id="KW-0496">Mitochondrion</keyword>
<feature type="compositionally biased region" description="Polar residues" evidence="5">
    <location>
        <begin position="29"/>
        <end position="42"/>
    </location>
</feature>
<feature type="region of interest" description="Disordered" evidence="5">
    <location>
        <begin position="1"/>
        <end position="59"/>
    </location>
</feature>
<dbReference type="PANTHER" id="PTHR23354">
    <property type="entry name" value="NUCLEOLAR PROTEIN 7/ESTROGEN RECEPTOR COACTIVATOR-RELATED"/>
    <property type="match status" value="1"/>
</dbReference>
<dbReference type="STRING" id="2163413.A0A4P6XU56"/>
<comment type="subcellular location">
    <subcellularLocation>
        <location evidence="1">Mitochondrion</location>
    </subcellularLocation>
</comment>
<feature type="compositionally biased region" description="Low complexity" evidence="5">
    <location>
        <begin position="44"/>
        <end position="59"/>
    </location>
</feature>
<dbReference type="GO" id="GO:0005634">
    <property type="term" value="C:nucleus"/>
    <property type="evidence" value="ECO:0007669"/>
    <property type="project" value="TreeGrafter"/>
</dbReference>
<sequence length="300" mass="34314">MDNISETDPARTTPLKTRSFFGKIMRGQGSDTSSTQTPTENDQNSENSSENSLPPLSELNLHGYSKCSHHKLMDQLLAADIRGLLPPRLQLYDNWELIYSLEQDGISLNTLYRHSSPEWQQEQLRKKEGKKTGLGYAENVVKTMVLFGLEGPTSARAHGYILVIQDEKKNRFGCFINEPLRPNDHRRYYGNGECFLWKTEWIGEKLAKTHENDPRRQQRFKAFPYTGVNDNLIYSNHDFIAIGSSLGNNGLWIDKLLYMGVSYPCETFGNEILNEHGHTGHKYGKFKIISLELWRVGNLA</sequence>
<dbReference type="AlphaFoldDB" id="A0A4P6XU56"/>
<keyword evidence="8" id="KW-1185">Reference proteome</keyword>
<evidence type="ECO:0000256" key="2">
    <source>
        <dbReference type="ARBA" id="ARBA00009540"/>
    </source>
</evidence>
<evidence type="ECO:0000313" key="7">
    <source>
        <dbReference type="EMBL" id="QBM91100.1"/>
    </source>
</evidence>
<evidence type="ECO:0000256" key="3">
    <source>
        <dbReference type="ARBA" id="ARBA00023128"/>
    </source>
</evidence>
<evidence type="ECO:0000259" key="6">
    <source>
        <dbReference type="PROSITE" id="PS51886"/>
    </source>
</evidence>
<dbReference type="GO" id="GO:0005739">
    <property type="term" value="C:mitochondrion"/>
    <property type="evidence" value="ECO:0007669"/>
    <property type="project" value="UniProtKB-SubCell"/>
</dbReference>
<accession>A0A4P6XU56</accession>
<dbReference type="EMBL" id="CP034462">
    <property type="protein sequence ID" value="QBM91100.1"/>
    <property type="molecule type" value="Genomic_DNA"/>
</dbReference>
<comment type="similarity">
    <text evidence="2">Belongs to the OXR1 family.</text>
</comment>
<organism evidence="7 8">
    <name type="scientific">Metschnikowia aff. pulcherrima</name>
    <dbReference type="NCBI Taxonomy" id="2163413"/>
    <lineage>
        <taxon>Eukaryota</taxon>
        <taxon>Fungi</taxon>
        <taxon>Dikarya</taxon>
        <taxon>Ascomycota</taxon>
        <taxon>Saccharomycotina</taxon>
        <taxon>Pichiomycetes</taxon>
        <taxon>Metschnikowiaceae</taxon>
        <taxon>Metschnikowia</taxon>
    </lineage>
</organism>
<protein>
    <recommendedName>
        <fullName evidence="4">Oxidation resistance protein 1</fullName>
    </recommendedName>
</protein>
<proteinExistence type="inferred from homology"/>
<reference evidence="8" key="1">
    <citation type="submission" date="2019-03" db="EMBL/GenBank/DDBJ databases">
        <title>Snf2 controls pulcherriminic acid biosynthesis and connects pigmentation and antifungal activity of the yeast Metschnikowia pulcherrima.</title>
        <authorList>
            <person name="Gore-Lloyd D."/>
            <person name="Sumann I."/>
            <person name="Brachmann A.O."/>
            <person name="Schneeberger K."/>
            <person name="Ortiz-Merino R.A."/>
            <person name="Moreno-Beltran M."/>
            <person name="Schlaefli M."/>
            <person name="Kirner P."/>
            <person name="Santos Kron A."/>
            <person name="Wolfe K.H."/>
            <person name="Piel J."/>
            <person name="Ahrens C.H."/>
            <person name="Henk D."/>
            <person name="Freimoser F.M."/>
        </authorList>
    </citation>
    <scope>NUCLEOTIDE SEQUENCE [LARGE SCALE GENOMIC DNA]</scope>
    <source>
        <strain evidence="8">APC 1.2</strain>
    </source>
</reference>
<feature type="domain" description="TLDc" evidence="6">
    <location>
        <begin position="71"/>
        <end position="297"/>
    </location>
</feature>
<evidence type="ECO:0000313" key="8">
    <source>
        <dbReference type="Proteomes" id="UP000292447"/>
    </source>
</evidence>